<dbReference type="InterPro" id="IPR047831">
    <property type="entry name" value="GPR180/TMEM145"/>
</dbReference>
<dbReference type="Proteomes" id="UP001515480">
    <property type="component" value="Unassembled WGS sequence"/>
</dbReference>
<gene>
    <name evidence="4" type="ORF">AB1Y20_020919</name>
</gene>
<dbReference type="PANTHER" id="PTHR23252">
    <property type="entry name" value="INTIMAL THICKNESS RECEPTOR-RELATED"/>
    <property type="match status" value="1"/>
</dbReference>
<dbReference type="Pfam" id="PF10192">
    <property type="entry name" value="GPR180-TMEM145_TM"/>
    <property type="match status" value="1"/>
</dbReference>
<feature type="region of interest" description="Disordered" evidence="1">
    <location>
        <begin position="513"/>
        <end position="598"/>
    </location>
</feature>
<evidence type="ECO:0000256" key="1">
    <source>
        <dbReference type="SAM" id="MobiDB-lite"/>
    </source>
</evidence>
<keyword evidence="2" id="KW-0472">Membrane</keyword>
<dbReference type="EMBL" id="JBGBPQ010000007">
    <property type="protein sequence ID" value="KAL1521248.1"/>
    <property type="molecule type" value="Genomic_DNA"/>
</dbReference>
<feature type="compositionally biased region" description="Basic and acidic residues" evidence="1">
    <location>
        <begin position="521"/>
        <end position="531"/>
    </location>
</feature>
<evidence type="ECO:0000313" key="5">
    <source>
        <dbReference type="Proteomes" id="UP001515480"/>
    </source>
</evidence>
<name>A0AB34JJU6_PRYPA</name>
<feature type="region of interest" description="Disordered" evidence="1">
    <location>
        <begin position="470"/>
        <end position="493"/>
    </location>
</feature>
<dbReference type="InterPro" id="IPR019336">
    <property type="entry name" value="GPR180/TMEM145_TM"/>
</dbReference>
<feature type="transmembrane region" description="Helical" evidence="2">
    <location>
        <begin position="362"/>
        <end position="380"/>
    </location>
</feature>
<accession>A0AB34JJU6</accession>
<evidence type="ECO:0000259" key="3">
    <source>
        <dbReference type="Pfam" id="PF10192"/>
    </source>
</evidence>
<keyword evidence="2" id="KW-1133">Transmembrane helix</keyword>
<keyword evidence="2" id="KW-0812">Transmembrane</keyword>
<reference evidence="4 5" key="1">
    <citation type="journal article" date="2024" name="Science">
        <title>Giant polyketide synthase enzymes in the biosynthesis of giant marine polyether toxins.</title>
        <authorList>
            <person name="Fallon T.R."/>
            <person name="Shende V.V."/>
            <person name="Wierzbicki I.H."/>
            <person name="Pendleton A.L."/>
            <person name="Watervoot N.F."/>
            <person name="Auber R.P."/>
            <person name="Gonzalez D.J."/>
            <person name="Wisecaver J.H."/>
            <person name="Moore B.S."/>
        </authorList>
    </citation>
    <scope>NUCLEOTIDE SEQUENCE [LARGE SCALE GENOMIC DNA]</scope>
    <source>
        <strain evidence="4 5">12B1</strain>
    </source>
</reference>
<feature type="domain" description="GPR180/TMEM145 transmembrane" evidence="3">
    <location>
        <begin position="232"/>
        <end position="446"/>
    </location>
</feature>
<comment type="caution">
    <text evidence="4">The sequence shown here is derived from an EMBL/GenBank/DDBJ whole genome shotgun (WGS) entry which is preliminary data.</text>
</comment>
<dbReference type="GO" id="GO:0007186">
    <property type="term" value="P:G protein-coupled receptor signaling pathway"/>
    <property type="evidence" value="ECO:0007669"/>
    <property type="project" value="InterPro"/>
</dbReference>
<dbReference type="GO" id="GO:0019236">
    <property type="term" value="P:response to pheromone"/>
    <property type="evidence" value="ECO:0007669"/>
    <property type="project" value="InterPro"/>
</dbReference>
<evidence type="ECO:0000313" key="4">
    <source>
        <dbReference type="EMBL" id="KAL1521248.1"/>
    </source>
</evidence>
<proteinExistence type="predicted"/>
<feature type="region of interest" description="Disordered" evidence="1">
    <location>
        <begin position="1"/>
        <end position="22"/>
    </location>
</feature>
<keyword evidence="5" id="KW-1185">Reference proteome</keyword>
<feature type="transmembrane region" description="Helical" evidence="2">
    <location>
        <begin position="428"/>
        <end position="451"/>
    </location>
</feature>
<feature type="transmembrane region" description="Helical" evidence="2">
    <location>
        <begin position="224"/>
        <end position="244"/>
    </location>
</feature>
<dbReference type="PANTHER" id="PTHR23252:SF24">
    <property type="entry name" value="TRANSMEMBRANE PROTEIN 145"/>
    <property type="match status" value="1"/>
</dbReference>
<protein>
    <recommendedName>
        <fullName evidence="3">GPR180/TMEM145 transmembrane domain-containing protein</fullName>
    </recommendedName>
</protein>
<feature type="transmembrane region" description="Helical" evidence="2">
    <location>
        <begin position="329"/>
        <end position="350"/>
    </location>
</feature>
<evidence type="ECO:0000256" key="2">
    <source>
        <dbReference type="SAM" id="Phobius"/>
    </source>
</evidence>
<feature type="transmembrane region" description="Helical" evidence="2">
    <location>
        <begin position="401"/>
        <end position="422"/>
    </location>
</feature>
<dbReference type="AlphaFoldDB" id="A0AB34JJU6"/>
<sequence length="598" mass="65291">MREEDAAGGGRGGRGHAASTECRRGQRKPLLLPAAGGKARLADALLLLLLLLPAAAAKVVRVGLAEAYGVEWAFVDKFAFAAGDDDAAGTISVEAWTFLPSQHLLLYEAQAWARAYHEERECSARLALATRNQSVSSGQPYGHAARVLEARLLSPRPAFWFLAIARCHAAAAAAAHDLCFGDAPAPIAHNAQDGVFMYYRLTMLNPGGYWRRHFSADEQGLYEAHIAFASFFLITSVACASVMIRREYDDRIMLSLLLLSLVYCLRHALMIVHSHQYATEGEGVEWAVHVSDACEYASDSALTLLFLALSKGWMISRRQLKRKTKQKQALMMIALLVVYLLLFLLTLYGRDAAATFHKYDEPTMRVLAVLRLLLLGWFCWGVRRSASQECRPLVQPFYSRLAYIGGLWLFSLPVSSAIVSYVPLHCQLLTMSVLLWVSNALAITLLAITAYPKDISPIYLAPPDDATYRRRPLGTGHTIAPLAPPHASPHAALPLSRGASRTLVQQVSHAANARLPARLAAPKERTSDDTRGASARSDSTESVDCAVSGSSRCPAASRHDADDDDDASRTPPRPPARVPWITGQFADRPTPSAGQESI</sequence>
<organism evidence="4 5">
    <name type="scientific">Prymnesium parvum</name>
    <name type="common">Toxic golden alga</name>
    <dbReference type="NCBI Taxonomy" id="97485"/>
    <lineage>
        <taxon>Eukaryota</taxon>
        <taxon>Haptista</taxon>
        <taxon>Haptophyta</taxon>
        <taxon>Prymnesiophyceae</taxon>
        <taxon>Prymnesiales</taxon>
        <taxon>Prymnesiaceae</taxon>
        <taxon>Prymnesium</taxon>
    </lineage>
</organism>